<protein>
    <submittedName>
        <fullName evidence="1">Uncharacterized protein</fullName>
    </submittedName>
</protein>
<accession>A0ABM7FUZ3</accession>
<organism evidence="1 2">
    <name type="scientific">Staphylococcus caprae</name>
    <dbReference type="NCBI Taxonomy" id="29380"/>
    <lineage>
        <taxon>Bacteria</taxon>
        <taxon>Bacillati</taxon>
        <taxon>Bacillota</taxon>
        <taxon>Bacilli</taxon>
        <taxon>Bacillales</taxon>
        <taxon>Staphylococcaceae</taxon>
        <taxon>Staphylococcus</taxon>
    </lineage>
</organism>
<keyword evidence="2" id="KW-1185">Reference proteome</keyword>
<evidence type="ECO:0000313" key="1">
    <source>
        <dbReference type="EMBL" id="BBD93196.1"/>
    </source>
</evidence>
<sequence length="66" mass="8262">MINNVMYYELLYRNIYKENFKKCEKLLKNDNIIYNINGNDNHYHLSRLFTSHHTYLLRRMTNEIYI</sequence>
<dbReference type="Proteomes" id="UP000274772">
    <property type="component" value="Chromosome"/>
</dbReference>
<gene>
    <name evidence="1" type="ORF">JMUB590_2142</name>
</gene>
<proteinExistence type="predicted"/>
<dbReference type="EMBL" id="AP018586">
    <property type="protein sequence ID" value="BBD93196.1"/>
    <property type="molecule type" value="Genomic_DNA"/>
</dbReference>
<reference evidence="1 2" key="1">
    <citation type="submission" date="2018-05" db="EMBL/GenBank/DDBJ databases">
        <title>Complete genome sequencing of three human clinical isolates of Staphylococcus caprae reveals virulence factors similar to those of S. epidermidis and S. capitis.</title>
        <authorList>
            <person name="Watanabe S."/>
            <person name="Cui L."/>
        </authorList>
    </citation>
    <scope>NUCLEOTIDE SEQUENCE [LARGE SCALE GENOMIC DNA]</scope>
    <source>
        <strain evidence="1 2">JMUB590</strain>
    </source>
</reference>
<name>A0ABM7FUZ3_9STAP</name>
<evidence type="ECO:0000313" key="2">
    <source>
        <dbReference type="Proteomes" id="UP000274772"/>
    </source>
</evidence>